<dbReference type="RefSeq" id="WP_138539854.1">
    <property type="nucleotide sequence ID" value="NZ_CP045429.1"/>
</dbReference>
<accession>A0A5S3UPT1</accession>
<gene>
    <name evidence="1" type="ORF">CWC22_001460</name>
</gene>
<evidence type="ECO:0000313" key="2">
    <source>
        <dbReference type="Proteomes" id="UP000305729"/>
    </source>
</evidence>
<organism evidence="1 2">
    <name type="scientific">Pseudoalteromonas rubra</name>
    <dbReference type="NCBI Taxonomy" id="43658"/>
    <lineage>
        <taxon>Bacteria</taxon>
        <taxon>Pseudomonadati</taxon>
        <taxon>Pseudomonadota</taxon>
        <taxon>Gammaproteobacteria</taxon>
        <taxon>Alteromonadales</taxon>
        <taxon>Pseudoalteromonadaceae</taxon>
        <taxon>Pseudoalteromonas</taxon>
    </lineage>
</organism>
<protein>
    <submittedName>
        <fullName evidence="1">Uncharacterized protein</fullName>
    </submittedName>
</protein>
<dbReference type="PROSITE" id="PS51257">
    <property type="entry name" value="PROKAR_LIPOPROTEIN"/>
    <property type="match status" value="1"/>
</dbReference>
<evidence type="ECO:0000313" key="1">
    <source>
        <dbReference type="EMBL" id="QPB81746.1"/>
    </source>
</evidence>
<name>A0A5S3UPT1_9GAMM</name>
<dbReference type="AlphaFoldDB" id="A0A5S3UPT1"/>
<proteinExistence type="predicted"/>
<sequence>MKSVIKLLFSPIVILFLSGCVSTFIPPVENFQPVNNPKVAVLVQVQDQFTHTHYGTTIFNNFVKKYDTNPSIKAEIFATIKSKLEAEVNAEVVPLEEIIDAQEEELNLVAIVDKKWKYTYEGERVREALLSEGVTATIVIREMPRVAQLTCTQFGCVEFISQGHGLFTRSFLGLDSYYSAASYHVSAEIISQPVDLTVLPGLSRFNRMMGQFNELDIEDPADFSNLDGSFFIPVRAELTRYFEQLAFEVSVYLEGKFEKKF</sequence>
<dbReference type="Proteomes" id="UP000305729">
    <property type="component" value="Chromosome 1"/>
</dbReference>
<dbReference type="EMBL" id="CP045429">
    <property type="protein sequence ID" value="QPB81746.1"/>
    <property type="molecule type" value="Genomic_DNA"/>
</dbReference>
<reference evidence="1 2" key="1">
    <citation type="submission" date="2019-10" db="EMBL/GenBank/DDBJ databases">
        <title>Pseudoalteromonas rubra S4059.</title>
        <authorList>
            <person name="Paulsen S."/>
            <person name="Wang X."/>
        </authorList>
    </citation>
    <scope>NUCLEOTIDE SEQUENCE [LARGE SCALE GENOMIC DNA]</scope>
    <source>
        <strain evidence="1 2">S4059</strain>
    </source>
</reference>